<evidence type="ECO:0000313" key="2">
    <source>
        <dbReference type="EMBL" id="QNP50287.1"/>
    </source>
</evidence>
<dbReference type="KEGG" id="daer:H9K75_11195"/>
<dbReference type="AlphaFoldDB" id="A0A7H0GPS1"/>
<dbReference type="Proteomes" id="UP000516028">
    <property type="component" value="Chromosome"/>
</dbReference>
<evidence type="ECO:0000313" key="3">
    <source>
        <dbReference type="Proteomes" id="UP000516028"/>
    </source>
</evidence>
<name>A0A7H0GPS1_9BURK</name>
<protein>
    <submittedName>
        <fullName evidence="2">Uncharacterized protein</fullName>
    </submittedName>
</protein>
<gene>
    <name evidence="2" type="ORF">H9K75_11195</name>
</gene>
<dbReference type="EMBL" id="CP060783">
    <property type="protein sequence ID" value="QNP50287.1"/>
    <property type="molecule type" value="Genomic_DNA"/>
</dbReference>
<keyword evidence="1" id="KW-0732">Signal</keyword>
<proteinExistence type="predicted"/>
<sequence length="150" mass="16777">MKSTQFAIGAVFFFVSVLFSFGSIAADAGTRGLPDITPSTSGSRTLQEAMDKAGITKYLTPENGIVTDRLTQTTESIIKELGEYYAGTWLEYDENHKAYQVVATTNPITNSRTLQNNPEIIVVLVKYSKKQLRDLYHDLFYTFIIYPGET</sequence>
<reference evidence="2 3" key="1">
    <citation type="submission" date="2020-08" db="EMBL/GenBank/DDBJ databases">
        <title>Genome sequence of Diaphorobacter aerolatus KACC 16536T.</title>
        <authorList>
            <person name="Hyun D.-W."/>
            <person name="Bae J.-W."/>
        </authorList>
    </citation>
    <scope>NUCLEOTIDE SEQUENCE [LARGE SCALE GENOMIC DNA]</scope>
    <source>
        <strain evidence="2 3">KACC 16536</strain>
    </source>
</reference>
<evidence type="ECO:0000256" key="1">
    <source>
        <dbReference type="SAM" id="SignalP"/>
    </source>
</evidence>
<dbReference type="Gene3D" id="3.30.300.50">
    <property type="match status" value="1"/>
</dbReference>
<dbReference type="RefSeq" id="WP_187725794.1">
    <property type="nucleotide sequence ID" value="NZ_CP060783.1"/>
</dbReference>
<accession>A0A7H0GPS1</accession>
<keyword evidence="3" id="KW-1185">Reference proteome</keyword>
<dbReference type="InterPro" id="IPR035070">
    <property type="entry name" value="Streptogrisin_prodomain"/>
</dbReference>
<feature type="chain" id="PRO_5028880626" evidence="1">
    <location>
        <begin position="26"/>
        <end position="150"/>
    </location>
</feature>
<feature type="signal peptide" evidence="1">
    <location>
        <begin position="1"/>
        <end position="25"/>
    </location>
</feature>
<organism evidence="2 3">
    <name type="scientific">Diaphorobacter aerolatus</name>
    <dbReference type="NCBI Taxonomy" id="1288495"/>
    <lineage>
        <taxon>Bacteria</taxon>
        <taxon>Pseudomonadati</taxon>
        <taxon>Pseudomonadota</taxon>
        <taxon>Betaproteobacteria</taxon>
        <taxon>Burkholderiales</taxon>
        <taxon>Comamonadaceae</taxon>
        <taxon>Diaphorobacter</taxon>
    </lineage>
</organism>